<protein>
    <submittedName>
        <fullName evidence="2">Uncharacterized protein</fullName>
    </submittedName>
</protein>
<gene>
    <name evidence="2" type="ORF">QN277_025031</name>
</gene>
<evidence type="ECO:0000313" key="3">
    <source>
        <dbReference type="Proteomes" id="UP001293593"/>
    </source>
</evidence>
<feature type="region of interest" description="Disordered" evidence="1">
    <location>
        <begin position="232"/>
        <end position="268"/>
    </location>
</feature>
<comment type="caution">
    <text evidence="2">The sequence shown here is derived from an EMBL/GenBank/DDBJ whole genome shotgun (WGS) entry which is preliminary data.</text>
</comment>
<name>A0AAE1JHC5_9FABA</name>
<evidence type="ECO:0000313" key="2">
    <source>
        <dbReference type="EMBL" id="KAK4268363.1"/>
    </source>
</evidence>
<organism evidence="2 3">
    <name type="scientific">Acacia crassicarpa</name>
    <name type="common">northern wattle</name>
    <dbReference type="NCBI Taxonomy" id="499986"/>
    <lineage>
        <taxon>Eukaryota</taxon>
        <taxon>Viridiplantae</taxon>
        <taxon>Streptophyta</taxon>
        <taxon>Embryophyta</taxon>
        <taxon>Tracheophyta</taxon>
        <taxon>Spermatophyta</taxon>
        <taxon>Magnoliopsida</taxon>
        <taxon>eudicotyledons</taxon>
        <taxon>Gunneridae</taxon>
        <taxon>Pentapetalae</taxon>
        <taxon>rosids</taxon>
        <taxon>fabids</taxon>
        <taxon>Fabales</taxon>
        <taxon>Fabaceae</taxon>
        <taxon>Caesalpinioideae</taxon>
        <taxon>mimosoid clade</taxon>
        <taxon>Acacieae</taxon>
        <taxon>Acacia</taxon>
    </lineage>
</organism>
<sequence>MEDSLAENEDSYIEIELDSSCAVGEVAPTTGVSNGDRIDQEVGDGDGGELKERQESEEYDDELRISISSRIALPDVVDDDDQQRVVDYSEKSVERSGSGPGPAPRPPLRQTDSADSDKGRRLDVDYFWENGSSDHQTHVTLQTTMPHNSCHDQDLHSSTSRHSRGKEGSMRRRNGGTIMKMLIKFRGIKLTTLISSLLKLPPPCQDQHNNKGHTRKYCRTILQCYHQKKNMVVNPSSGSSQQDRSPPPPSSKRSLEDATTSRRLSKPYWDLNNNINNISSGNEGSFRSTKRSSWNRSVVEIDMGALKGMFSAVGIAQKGNSSNKRKSCSTVSSFDNSPIHEGFSITCTTDNSIQAAIAYCKTSFGQTSDFSF</sequence>
<dbReference type="AlphaFoldDB" id="A0AAE1JHC5"/>
<evidence type="ECO:0000256" key="1">
    <source>
        <dbReference type="SAM" id="MobiDB-lite"/>
    </source>
</evidence>
<dbReference type="EMBL" id="JAWXYG010000007">
    <property type="protein sequence ID" value="KAK4268363.1"/>
    <property type="molecule type" value="Genomic_DNA"/>
</dbReference>
<dbReference type="Proteomes" id="UP001293593">
    <property type="component" value="Unassembled WGS sequence"/>
</dbReference>
<accession>A0AAE1JHC5</accession>
<keyword evidence="3" id="KW-1185">Reference proteome</keyword>
<feature type="region of interest" description="Disordered" evidence="1">
    <location>
        <begin position="145"/>
        <end position="175"/>
    </location>
</feature>
<reference evidence="2" key="1">
    <citation type="submission" date="2023-10" db="EMBL/GenBank/DDBJ databases">
        <title>Chromosome-level genome of the transformable northern wattle, Acacia crassicarpa.</title>
        <authorList>
            <person name="Massaro I."/>
            <person name="Sinha N.R."/>
            <person name="Poethig S."/>
            <person name="Leichty A.R."/>
        </authorList>
    </citation>
    <scope>NUCLEOTIDE SEQUENCE</scope>
    <source>
        <strain evidence="2">Acra3RX</strain>
        <tissue evidence="2">Leaf</tissue>
    </source>
</reference>
<feature type="compositionally biased region" description="Low complexity" evidence="1">
    <location>
        <begin position="235"/>
        <end position="244"/>
    </location>
</feature>
<feature type="region of interest" description="Disordered" evidence="1">
    <location>
        <begin position="26"/>
        <end position="61"/>
    </location>
</feature>
<feature type="region of interest" description="Disordered" evidence="1">
    <location>
        <begin position="87"/>
        <end position="119"/>
    </location>
</feature>
<proteinExistence type="predicted"/>